<dbReference type="GO" id="GO:0044322">
    <property type="term" value="C:endoplasmic reticulum quality control compartment"/>
    <property type="evidence" value="ECO:0007669"/>
    <property type="project" value="GOC"/>
</dbReference>
<dbReference type="AlphaFoldDB" id="A0A5B7K4W0"/>
<accession>A0A5B7K4W0</accession>
<protein>
    <submittedName>
        <fullName evidence="3">ER degradation-enhancing alpha-mannosidase-like protein 1</fullName>
    </submittedName>
</protein>
<evidence type="ECO:0000313" key="3">
    <source>
        <dbReference type="EMBL" id="MPC99664.1"/>
    </source>
</evidence>
<evidence type="ECO:0000256" key="1">
    <source>
        <dbReference type="ARBA" id="ARBA00023180"/>
    </source>
</evidence>
<keyword evidence="2" id="KW-0732">Signal</keyword>
<proteinExistence type="predicted"/>
<organism evidence="3 4">
    <name type="scientific">Portunus trituberculatus</name>
    <name type="common">Swimming crab</name>
    <name type="synonym">Neptunus trituberculatus</name>
    <dbReference type="NCBI Taxonomy" id="210409"/>
    <lineage>
        <taxon>Eukaryota</taxon>
        <taxon>Metazoa</taxon>
        <taxon>Ecdysozoa</taxon>
        <taxon>Arthropoda</taxon>
        <taxon>Crustacea</taxon>
        <taxon>Multicrustacea</taxon>
        <taxon>Malacostraca</taxon>
        <taxon>Eumalacostraca</taxon>
        <taxon>Eucarida</taxon>
        <taxon>Decapoda</taxon>
        <taxon>Pleocyemata</taxon>
        <taxon>Brachyura</taxon>
        <taxon>Eubrachyura</taxon>
        <taxon>Portunoidea</taxon>
        <taxon>Portunidae</taxon>
        <taxon>Portuninae</taxon>
        <taxon>Portunus</taxon>
    </lineage>
</organism>
<dbReference type="GO" id="GO:0005975">
    <property type="term" value="P:carbohydrate metabolic process"/>
    <property type="evidence" value="ECO:0007669"/>
    <property type="project" value="InterPro"/>
</dbReference>
<sequence length="91" mass="10889">MVAQLRHWLWGHVIFILVVHASECAFNIFRYPLGSIERKYGSLPESERLRLKEDTRDMFYFGYDNYMKYAYPEDELNPILCRGRGPDRDDP</sequence>
<keyword evidence="4" id="KW-1185">Reference proteome</keyword>
<dbReference type="PANTHER" id="PTHR45679">
    <property type="entry name" value="ER DEGRADATION-ENHANCING ALPHA-MANNOSIDASE-LIKE PROTEIN 2"/>
    <property type="match status" value="1"/>
</dbReference>
<dbReference type="GO" id="GO:1904380">
    <property type="term" value="P:endoplasmic reticulum mannose trimming"/>
    <property type="evidence" value="ECO:0007669"/>
    <property type="project" value="InterPro"/>
</dbReference>
<dbReference type="PANTHER" id="PTHR45679:SF5">
    <property type="entry name" value="ER DEGRADATION-ENHANCING ALPHA-MANNOSIDASE-LIKE PROTEIN 1"/>
    <property type="match status" value="1"/>
</dbReference>
<dbReference type="InterPro" id="IPR036026">
    <property type="entry name" value="Seven-hairpin_glycosidases"/>
</dbReference>
<reference evidence="3 4" key="1">
    <citation type="submission" date="2019-05" db="EMBL/GenBank/DDBJ databases">
        <title>Another draft genome of Portunus trituberculatus and its Hox gene families provides insights of decapod evolution.</title>
        <authorList>
            <person name="Jeong J.-H."/>
            <person name="Song I."/>
            <person name="Kim S."/>
            <person name="Choi T."/>
            <person name="Kim D."/>
            <person name="Ryu S."/>
            <person name="Kim W."/>
        </authorList>
    </citation>
    <scope>NUCLEOTIDE SEQUENCE [LARGE SCALE GENOMIC DNA]</scope>
    <source>
        <tissue evidence="3">Muscle</tissue>
    </source>
</reference>
<dbReference type="Gene3D" id="1.50.10.10">
    <property type="match status" value="1"/>
</dbReference>
<name>A0A5B7K4W0_PORTR</name>
<dbReference type="GO" id="GO:0004571">
    <property type="term" value="F:mannosyl-oligosaccharide 1,2-alpha-mannosidase activity"/>
    <property type="evidence" value="ECO:0007669"/>
    <property type="project" value="InterPro"/>
</dbReference>
<comment type="caution">
    <text evidence="3">The sequence shown here is derived from an EMBL/GenBank/DDBJ whole genome shotgun (WGS) entry which is preliminary data.</text>
</comment>
<dbReference type="InterPro" id="IPR044674">
    <property type="entry name" value="EDEM1/2/3"/>
</dbReference>
<keyword evidence="1" id="KW-0325">Glycoprotein</keyword>
<feature type="signal peptide" evidence="2">
    <location>
        <begin position="1"/>
        <end position="21"/>
    </location>
</feature>
<dbReference type="EMBL" id="VSRR010119308">
    <property type="protein sequence ID" value="MPC99664.1"/>
    <property type="molecule type" value="Genomic_DNA"/>
</dbReference>
<dbReference type="GO" id="GO:0005509">
    <property type="term" value="F:calcium ion binding"/>
    <property type="evidence" value="ECO:0007669"/>
    <property type="project" value="InterPro"/>
</dbReference>
<feature type="chain" id="PRO_5023137180" evidence="2">
    <location>
        <begin position="22"/>
        <end position="91"/>
    </location>
</feature>
<dbReference type="GO" id="GO:0016020">
    <property type="term" value="C:membrane"/>
    <property type="evidence" value="ECO:0007669"/>
    <property type="project" value="InterPro"/>
</dbReference>
<dbReference type="OrthoDB" id="8118055at2759"/>
<gene>
    <name evidence="3" type="primary">Edem1_1</name>
    <name evidence="3" type="ORF">E2C01_095092</name>
</gene>
<dbReference type="Proteomes" id="UP000324222">
    <property type="component" value="Unassembled WGS sequence"/>
</dbReference>
<dbReference type="InterPro" id="IPR012341">
    <property type="entry name" value="6hp_glycosidase-like_sf"/>
</dbReference>
<evidence type="ECO:0000256" key="2">
    <source>
        <dbReference type="SAM" id="SignalP"/>
    </source>
</evidence>
<evidence type="ECO:0000313" key="4">
    <source>
        <dbReference type="Proteomes" id="UP000324222"/>
    </source>
</evidence>
<dbReference type="SUPFAM" id="SSF48225">
    <property type="entry name" value="Seven-hairpin glycosidases"/>
    <property type="match status" value="1"/>
</dbReference>